<sequence length="288" mass="33230">MFSIIITSKNEGINLKNTIFSLTHNRVGKPFEIIVVDDGSTDHSTAFLEKDSRFSQIKLIKTEGIGLARAKNLGAKYASGKYLVFSDAHMSYQTFWLDHLEAFLAEKDVGGVCPAIASLSEPERIGYGQTISPEFRLTWLPKPTKAAEVPIIPGGLMVVKSKVFYEVGGFEALMERWGWEDAELSLRLWLMGYRLLVVPKVVVYHLFRERQPYPTSRKATLKNLFILALNHLSEERVKKILKLYSRWSDFPEALGEILFTYPWTRRQELFNTRKYADDWFFQKFKIVF</sequence>
<dbReference type="Pfam" id="PF00535">
    <property type="entry name" value="Glycos_transf_2"/>
    <property type="match status" value="1"/>
</dbReference>
<evidence type="ECO:0000313" key="3">
    <source>
        <dbReference type="EMBL" id="GAV24133.1"/>
    </source>
</evidence>
<reference evidence="4" key="1">
    <citation type="submission" date="2016-12" db="EMBL/GenBank/DDBJ databases">
        <title>Draft Genome Sequences od Carboxydothermus pertinax and islandicus, Hydrogenogenic Carboxydotrophic Bacteria.</title>
        <authorList>
            <person name="Fukuyama Y."/>
            <person name="Ohmae K."/>
            <person name="Yoneda Y."/>
            <person name="Yoshida T."/>
            <person name="Sako Y."/>
        </authorList>
    </citation>
    <scope>NUCLEOTIDE SEQUENCE [LARGE SCALE GENOMIC DNA]</scope>
    <source>
        <strain evidence="4">SET</strain>
    </source>
</reference>
<dbReference type="AlphaFoldDB" id="A0A1L8CZ06"/>
<dbReference type="InterPro" id="IPR029044">
    <property type="entry name" value="Nucleotide-diphossugar_trans"/>
</dbReference>
<dbReference type="RefSeq" id="WP_075864354.1">
    <property type="nucleotide sequence ID" value="NZ_BDJL01000001.1"/>
</dbReference>
<keyword evidence="1" id="KW-1015">Disulfide bond</keyword>
<comment type="caution">
    <text evidence="3">The sequence shown here is derived from an EMBL/GenBank/DDBJ whole genome shotgun (WGS) entry which is preliminary data.</text>
</comment>
<evidence type="ECO:0000256" key="1">
    <source>
        <dbReference type="ARBA" id="ARBA00023157"/>
    </source>
</evidence>
<dbReference type="GO" id="GO:0006493">
    <property type="term" value="P:protein O-linked glycosylation"/>
    <property type="evidence" value="ECO:0007669"/>
    <property type="project" value="TreeGrafter"/>
</dbReference>
<dbReference type="InterPro" id="IPR001173">
    <property type="entry name" value="Glyco_trans_2-like"/>
</dbReference>
<proteinExistence type="predicted"/>
<name>A0A1L8CZ06_9THEO</name>
<dbReference type="Gene3D" id="3.90.550.10">
    <property type="entry name" value="Spore Coat Polysaccharide Biosynthesis Protein SpsA, Chain A"/>
    <property type="match status" value="1"/>
</dbReference>
<dbReference type="PANTHER" id="PTHR11675">
    <property type="entry name" value="N-ACETYLGALACTOSAMINYLTRANSFERASE"/>
    <property type="match status" value="1"/>
</dbReference>
<accession>A0A1L8CZ06</accession>
<dbReference type="GO" id="GO:0004653">
    <property type="term" value="F:polypeptide N-acetylgalactosaminyltransferase activity"/>
    <property type="evidence" value="ECO:0007669"/>
    <property type="project" value="TreeGrafter"/>
</dbReference>
<feature type="domain" description="Glycosyltransferase 2-like" evidence="2">
    <location>
        <begin position="3"/>
        <end position="164"/>
    </location>
</feature>
<protein>
    <recommendedName>
        <fullName evidence="2">Glycosyltransferase 2-like domain-containing protein</fullName>
    </recommendedName>
</protein>
<gene>
    <name evidence="3" type="ORF">ciss_00660</name>
</gene>
<dbReference type="SUPFAM" id="SSF53448">
    <property type="entry name" value="Nucleotide-diphospho-sugar transferases"/>
    <property type="match status" value="1"/>
</dbReference>
<dbReference type="Proteomes" id="UP000187338">
    <property type="component" value="Unassembled WGS sequence"/>
</dbReference>
<dbReference type="STRING" id="661089.ciss_00660"/>
<organism evidence="3 4">
    <name type="scientific">Carboxydothermus islandicus</name>
    <dbReference type="NCBI Taxonomy" id="661089"/>
    <lineage>
        <taxon>Bacteria</taxon>
        <taxon>Bacillati</taxon>
        <taxon>Bacillota</taxon>
        <taxon>Clostridia</taxon>
        <taxon>Thermoanaerobacterales</taxon>
        <taxon>Thermoanaerobacteraceae</taxon>
        <taxon>Carboxydothermus</taxon>
    </lineage>
</organism>
<keyword evidence="4" id="KW-1185">Reference proteome</keyword>
<evidence type="ECO:0000259" key="2">
    <source>
        <dbReference type="Pfam" id="PF00535"/>
    </source>
</evidence>
<dbReference type="OrthoDB" id="396512at2"/>
<dbReference type="EMBL" id="BDJL01000001">
    <property type="protein sequence ID" value="GAV24133.1"/>
    <property type="molecule type" value="Genomic_DNA"/>
</dbReference>
<dbReference type="PANTHER" id="PTHR11675:SF126">
    <property type="entry name" value="RICIN B LECTIN DOMAIN-CONTAINING PROTEIN"/>
    <property type="match status" value="1"/>
</dbReference>
<evidence type="ECO:0000313" key="4">
    <source>
        <dbReference type="Proteomes" id="UP000187338"/>
    </source>
</evidence>